<dbReference type="EMBL" id="SMBY01000003">
    <property type="protein sequence ID" value="TCV06758.1"/>
    <property type="molecule type" value="Genomic_DNA"/>
</dbReference>
<reference evidence="1 2" key="1">
    <citation type="submission" date="2019-03" db="EMBL/GenBank/DDBJ databases">
        <title>Genomic Encyclopedia of Type Strains, Phase IV (KMG-IV): sequencing the most valuable type-strain genomes for metagenomic binning, comparative biology and taxonomic classification.</title>
        <authorList>
            <person name="Goeker M."/>
        </authorList>
    </citation>
    <scope>NUCLEOTIDE SEQUENCE [LARGE SCALE GENOMIC DNA]</scope>
    <source>
        <strain evidence="1 2">DSM 16730</strain>
    </source>
</reference>
<dbReference type="AlphaFoldDB" id="A0A4R3VNJ0"/>
<protein>
    <submittedName>
        <fullName evidence="1">Uncharacterized protein</fullName>
    </submittedName>
</protein>
<dbReference type="RefSeq" id="WP_132454473.1">
    <property type="nucleotide sequence ID" value="NZ_JAWIZJ010000003.1"/>
</dbReference>
<accession>A0A4R3VNJ0</accession>
<proteinExistence type="predicted"/>
<dbReference type="OrthoDB" id="6594862at2"/>
<organism evidence="1 2">
    <name type="scientific">Samsonia erythrinae</name>
    <dbReference type="NCBI Taxonomy" id="160434"/>
    <lineage>
        <taxon>Bacteria</taxon>
        <taxon>Pseudomonadati</taxon>
        <taxon>Pseudomonadota</taxon>
        <taxon>Gammaproteobacteria</taxon>
        <taxon>Enterobacterales</taxon>
        <taxon>Pectobacteriaceae</taxon>
        <taxon>Samsonia</taxon>
    </lineage>
</organism>
<sequence>MNIIPSWKLTVVSLVAGIAIGWYVQGLRWDADAAEVSRKQSDDISASQQAIIARQSFEFHRYNEIARNANQHGTIIKVNSNEKQVEYRTIIKRSPAGRECVSDDVAYRLLGYAHSLRAYAMHASSGGADTTDTRAITSDCRLTYAQAVYWIDPLLTALDQANSQLAGIRELNKFSSNQ</sequence>
<evidence type="ECO:0000313" key="1">
    <source>
        <dbReference type="EMBL" id="TCV06758.1"/>
    </source>
</evidence>
<keyword evidence="2" id="KW-1185">Reference proteome</keyword>
<name>A0A4R3VNJ0_9GAMM</name>
<comment type="caution">
    <text evidence="1">The sequence shown here is derived from an EMBL/GenBank/DDBJ whole genome shotgun (WGS) entry which is preliminary data.</text>
</comment>
<dbReference type="Proteomes" id="UP000295433">
    <property type="component" value="Unassembled WGS sequence"/>
</dbReference>
<evidence type="ECO:0000313" key="2">
    <source>
        <dbReference type="Proteomes" id="UP000295433"/>
    </source>
</evidence>
<gene>
    <name evidence="1" type="ORF">EDC54_1032</name>
</gene>